<protein>
    <submittedName>
        <fullName evidence="1">Uncharacterized protein</fullName>
    </submittedName>
</protein>
<dbReference type="EMBL" id="JAKOGI010001103">
    <property type="protein sequence ID" value="KAJ8427741.1"/>
    <property type="molecule type" value="Genomic_DNA"/>
</dbReference>
<organism evidence="1 2">
    <name type="scientific">Carnegiea gigantea</name>
    <dbReference type="NCBI Taxonomy" id="171969"/>
    <lineage>
        <taxon>Eukaryota</taxon>
        <taxon>Viridiplantae</taxon>
        <taxon>Streptophyta</taxon>
        <taxon>Embryophyta</taxon>
        <taxon>Tracheophyta</taxon>
        <taxon>Spermatophyta</taxon>
        <taxon>Magnoliopsida</taxon>
        <taxon>eudicotyledons</taxon>
        <taxon>Gunneridae</taxon>
        <taxon>Pentapetalae</taxon>
        <taxon>Caryophyllales</taxon>
        <taxon>Cactineae</taxon>
        <taxon>Cactaceae</taxon>
        <taxon>Cactoideae</taxon>
        <taxon>Echinocereeae</taxon>
        <taxon>Carnegiea</taxon>
    </lineage>
</organism>
<dbReference type="OrthoDB" id="696486at2759"/>
<proteinExistence type="predicted"/>
<keyword evidence="2" id="KW-1185">Reference proteome</keyword>
<dbReference type="Proteomes" id="UP001153076">
    <property type="component" value="Unassembled WGS sequence"/>
</dbReference>
<comment type="caution">
    <text evidence="1">The sequence shown here is derived from an EMBL/GenBank/DDBJ whole genome shotgun (WGS) entry which is preliminary data.</text>
</comment>
<evidence type="ECO:0000313" key="1">
    <source>
        <dbReference type="EMBL" id="KAJ8427741.1"/>
    </source>
</evidence>
<dbReference type="InterPro" id="IPR038765">
    <property type="entry name" value="Papain-like_cys_pep_sf"/>
</dbReference>
<name>A0A9Q1GYK9_9CARY</name>
<evidence type="ECO:0000313" key="2">
    <source>
        <dbReference type="Proteomes" id="UP001153076"/>
    </source>
</evidence>
<reference evidence="1" key="1">
    <citation type="submission" date="2022-04" db="EMBL/GenBank/DDBJ databases">
        <title>Carnegiea gigantea Genome sequencing and assembly v2.</title>
        <authorList>
            <person name="Copetti D."/>
            <person name="Sanderson M.J."/>
            <person name="Burquez A."/>
            <person name="Wojciechowski M.F."/>
        </authorList>
    </citation>
    <scope>NUCLEOTIDE SEQUENCE</scope>
    <source>
        <strain evidence="1">SGP5-SGP5p</strain>
        <tissue evidence="1">Aerial part</tissue>
    </source>
</reference>
<sequence>MRRNFDWPQASEENVNVEYLKGLINVVPHRGVGDRAERYCVGRFAIWMYCNLLEERQKVYPRLFCTSVFLNPEHKIWCMHVSKVPRIFCVPQLPMLSTTFTAGASEPCYIHIIYDIGVDEETSLREDIIHNIKQFESVDDHCMLFVADMKGRRFLVYGSLATKKAPAWTDLIDNVVRMLTLVMSVLGELNTLLVLTKGSKCALLFCVDFTIFTIFFHVTLFRCCNGHDCDVIVMVFMDLLSLGVKELVLPEGYVQDNLLVSVLRGQIAHFPEALTW</sequence>
<dbReference type="SUPFAM" id="SSF54001">
    <property type="entry name" value="Cysteine proteinases"/>
    <property type="match status" value="1"/>
</dbReference>
<dbReference type="AlphaFoldDB" id="A0A9Q1GYK9"/>
<accession>A0A9Q1GYK9</accession>
<gene>
    <name evidence="1" type="ORF">Cgig2_021068</name>
</gene>